<keyword evidence="2" id="KW-0472">Membrane</keyword>
<dbReference type="KEGG" id="tum:CBW65_21665"/>
<dbReference type="AlphaFoldDB" id="A0A1Y0ITI6"/>
<feature type="coiled-coil region" evidence="1">
    <location>
        <begin position="73"/>
        <end position="110"/>
    </location>
</feature>
<protein>
    <submittedName>
        <fullName evidence="3">Uncharacterized protein</fullName>
    </submittedName>
</protein>
<name>A0A1Y0ITI6_9BACL</name>
<organism evidence="3 4">
    <name type="scientific">Tumebacillus avium</name>
    <dbReference type="NCBI Taxonomy" id="1903704"/>
    <lineage>
        <taxon>Bacteria</taxon>
        <taxon>Bacillati</taxon>
        <taxon>Bacillota</taxon>
        <taxon>Bacilli</taxon>
        <taxon>Bacillales</taxon>
        <taxon>Alicyclobacillaceae</taxon>
        <taxon>Tumebacillus</taxon>
    </lineage>
</organism>
<dbReference type="EMBL" id="CP021434">
    <property type="protein sequence ID" value="ARU63299.1"/>
    <property type="molecule type" value="Genomic_DNA"/>
</dbReference>
<feature type="transmembrane region" description="Helical" evidence="2">
    <location>
        <begin position="17"/>
        <end position="35"/>
    </location>
</feature>
<sequence length="229" mass="25415">MRKGNSKTPFDPMFHEFVIWGCALLLFLAAFLLSLPDEREREAQQEKAAPSAPGLFALLYDLTGTTGSMLEHTEQLHQKVQGVESKLAQLEEQERILARQQETGERLGQELSRQVKLTEQGVTLMAEILEGEQESVQLTSQVTVKVSSLTQDVGQNAALLDRLADPLARAGQESAGLSGQLDLLLAELNRSRETFKYFGKLKDLLDDPLHPLPLLPLPRPLPPLPDLFP</sequence>
<evidence type="ECO:0000313" key="4">
    <source>
        <dbReference type="Proteomes" id="UP000195437"/>
    </source>
</evidence>
<evidence type="ECO:0000256" key="1">
    <source>
        <dbReference type="SAM" id="Coils"/>
    </source>
</evidence>
<keyword evidence="2" id="KW-1133">Transmembrane helix</keyword>
<evidence type="ECO:0000313" key="3">
    <source>
        <dbReference type="EMBL" id="ARU63299.1"/>
    </source>
</evidence>
<accession>A0A1Y0ITI6</accession>
<gene>
    <name evidence="3" type="ORF">CBW65_21665</name>
</gene>
<proteinExistence type="predicted"/>
<keyword evidence="2" id="KW-0812">Transmembrane</keyword>
<keyword evidence="1" id="KW-0175">Coiled coil</keyword>
<dbReference type="OrthoDB" id="2989874at2"/>
<dbReference type="RefSeq" id="WP_087458643.1">
    <property type="nucleotide sequence ID" value="NZ_CP021434.1"/>
</dbReference>
<keyword evidence="4" id="KW-1185">Reference proteome</keyword>
<reference evidence="4" key="1">
    <citation type="submission" date="2017-05" db="EMBL/GenBank/DDBJ databases">
        <authorList>
            <person name="Sung H."/>
        </authorList>
    </citation>
    <scope>NUCLEOTIDE SEQUENCE [LARGE SCALE GENOMIC DNA]</scope>
    <source>
        <strain evidence="4">AR23208</strain>
    </source>
</reference>
<evidence type="ECO:0000256" key="2">
    <source>
        <dbReference type="SAM" id="Phobius"/>
    </source>
</evidence>
<dbReference type="Proteomes" id="UP000195437">
    <property type="component" value="Chromosome"/>
</dbReference>